<dbReference type="SUPFAM" id="SSF51735">
    <property type="entry name" value="NAD(P)-binding Rossmann-fold domains"/>
    <property type="match status" value="1"/>
</dbReference>
<accession>A0ABP9BFD3</accession>
<dbReference type="PANTHER" id="PTHR43976">
    <property type="entry name" value="SHORT CHAIN DEHYDROGENASE"/>
    <property type="match status" value="1"/>
</dbReference>
<dbReference type="InterPro" id="IPR002347">
    <property type="entry name" value="SDR_fam"/>
</dbReference>
<sequence>MTSFPSRVWLVTGASSGFGRAITEAAVAAGDTVVAAARRTGALAALADARPGRVEPLALDVTAPAADLTAAVDDVVARHGRLDVLANVAGRTQVGALEETTEDELRALFDLHVTGPALLTRAALPHFRRQGSGAVVQMSSVGGQVCVPGFGVYCATKAALEALTETAALECPHVRFLVVEPGAFRTELFRPGAAVLSAPMPEYEATVGPTRAFVTGGDGTQPGDPDKAAAAILRVLAADDAPLRLPLGADAVTGIRARLGTIAADLDRWEEVSTSTDRDEG</sequence>
<evidence type="ECO:0000256" key="3">
    <source>
        <dbReference type="RuleBase" id="RU000363"/>
    </source>
</evidence>
<dbReference type="RefSeq" id="WP_345417254.1">
    <property type="nucleotide sequence ID" value="NZ_BAABHO010000026.1"/>
</dbReference>
<dbReference type="Proteomes" id="UP001500928">
    <property type="component" value="Unassembled WGS sequence"/>
</dbReference>
<dbReference type="EMBL" id="BAABHO010000026">
    <property type="protein sequence ID" value="GAA4794825.1"/>
    <property type="molecule type" value="Genomic_DNA"/>
</dbReference>
<comment type="caution">
    <text evidence="4">The sequence shown here is derived from an EMBL/GenBank/DDBJ whole genome shotgun (WGS) entry which is preliminary data.</text>
</comment>
<name>A0ABP9BFD3_9PSEU</name>
<evidence type="ECO:0000313" key="5">
    <source>
        <dbReference type="Proteomes" id="UP001500928"/>
    </source>
</evidence>
<dbReference type="PRINTS" id="PR00080">
    <property type="entry name" value="SDRFAMILY"/>
</dbReference>
<dbReference type="Gene3D" id="3.40.50.720">
    <property type="entry name" value="NAD(P)-binding Rossmann-like Domain"/>
    <property type="match status" value="1"/>
</dbReference>
<organism evidence="4 5">
    <name type="scientific">Actinomycetospora chlora</name>
    <dbReference type="NCBI Taxonomy" id="663608"/>
    <lineage>
        <taxon>Bacteria</taxon>
        <taxon>Bacillati</taxon>
        <taxon>Actinomycetota</taxon>
        <taxon>Actinomycetes</taxon>
        <taxon>Pseudonocardiales</taxon>
        <taxon>Pseudonocardiaceae</taxon>
        <taxon>Actinomycetospora</taxon>
    </lineage>
</organism>
<dbReference type="InterPro" id="IPR051911">
    <property type="entry name" value="SDR_oxidoreductase"/>
</dbReference>
<gene>
    <name evidence="4" type="ORF">GCM10023200_33580</name>
</gene>
<dbReference type="PROSITE" id="PS00061">
    <property type="entry name" value="ADH_SHORT"/>
    <property type="match status" value="1"/>
</dbReference>
<dbReference type="Pfam" id="PF00106">
    <property type="entry name" value="adh_short"/>
    <property type="match status" value="1"/>
</dbReference>
<proteinExistence type="inferred from homology"/>
<dbReference type="InterPro" id="IPR020904">
    <property type="entry name" value="Sc_DH/Rdtase_CS"/>
</dbReference>
<dbReference type="InterPro" id="IPR036291">
    <property type="entry name" value="NAD(P)-bd_dom_sf"/>
</dbReference>
<keyword evidence="5" id="KW-1185">Reference proteome</keyword>
<dbReference type="PRINTS" id="PR00081">
    <property type="entry name" value="GDHRDH"/>
</dbReference>
<keyword evidence="2" id="KW-0560">Oxidoreductase</keyword>
<reference evidence="5" key="1">
    <citation type="journal article" date="2019" name="Int. J. Syst. Evol. Microbiol.">
        <title>The Global Catalogue of Microorganisms (GCM) 10K type strain sequencing project: providing services to taxonomists for standard genome sequencing and annotation.</title>
        <authorList>
            <consortium name="The Broad Institute Genomics Platform"/>
            <consortium name="The Broad Institute Genome Sequencing Center for Infectious Disease"/>
            <person name="Wu L."/>
            <person name="Ma J."/>
        </authorList>
    </citation>
    <scope>NUCLEOTIDE SEQUENCE [LARGE SCALE GENOMIC DNA]</scope>
    <source>
        <strain evidence="5">JCM 17979</strain>
    </source>
</reference>
<evidence type="ECO:0000256" key="1">
    <source>
        <dbReference type="ARBA" id="ARBA00006484"/>
    </source>
</evidence>
<protein>
    <submittedName>
        <fullName evidence="4">Oxidoreductase</fullName>
    </submittedName>
</protein>
<dbReference type="CDD" id="cd05374">
    <property type="entry name" value="17beta-HSD-like_SDR_c"/>
    <property type="match status" value="1"/>
</dbReference>
<evidence type="ECO:0000256" key="2">
    <source>
        <dbReference type="ARBA" id="ARBA00023002"/>
    </source>
</evidence>
<evidence type="ECO:0000313" key="4">
    <source>
        <dbReference type="EMBL" id="GAA4794825.1"/>
    </source>
</evidence>
<dbReference type="PANTHER" id="PTHR43976:SF16">
    <property type="entry name" value="SHORT-CHAIN DEHYDROGENASE_REDUCTASE FAMILY PROTEIN"/>
    <property type="match status" value="1"/>
</dbReference>
<comment type="similarity">
    <text evidence="1 3">Belongs to the short-chain dehydrogenases/reductases (SDR) family.</text>
</comment>